<evidence type="ECO:0000313" key="8">
    <source>
        <dbReference type="EMBL" id="CBL02660.1"/>
    </source>
</evidence>
<keyword evidence="5" id="KW-0547">Nucleotide-binding</keyword>
<keyword evidence="4" id="KW-0028">Amino-acid biosynthesis</keyword>
<dbReference type="Gene3D" id="1.20.5.470">
    <property type="entry name" value="Single helix bin"/>
    <property type="match status" value="1"/>
</dbReference>
<dbReference type="GO" id="GO:0000053">
    <property type="term" value="P:argininosuccinate metabolic process"/>
    <property type="evidence" value="ECO:0007669"/>
    <property type="project" value="TreeGrafter"/>
</dbReference>
<keyword evidence="6" id="KW-0067">ATP-binding</keyword>
<dbReference type="PROSITE" id="PS00565">
    <property type="entry name" value="ARGININOSUCCIN_SYN_2"/>
    <property type="match status" value="1"/>
</dbReference>
<organism evidence="8 9">
    <name type="scientific">Faecalibacterium prausnitzii SL3/3</name>
    <dbReference type="NCBI Taxonomy" id="657322"/>
    <lineage>
        <taxon>Bacteria</taxon>
        <taxon>Bacillati</taxon>
        <taxon>Bacillota</taxon>
        <taxon>Clostridia</taxon>
        <taxon>Eubacteriales</taxon>
        <taxon>Oscillospiraceae</taxon>
        <taxon>Faecalibacterium</taxon>
    </lineage>
</organism>
<dbReference type="GO" id="GO:0005524">
    <property type="term" value="F:ATP binding"/>
    <property type="evidence" value="ECO:0007669"/>
    <property type="project" value="UniProtKB-KW"/>
</dbReference>
<dbReference type="EMBL" id="FP929046">
    <property type="protein sequence ID" value="CBL02660.1"/>
    <property type="molecule type" value="Genomic_DNA"/>
</dbReference>
<dbReference type="eggNOG" id="COG0137">
    <property type="taxonomic scope" value="Bacteria"/>
</dbReference>
<gene>
    <name evidence="8" type="ORF">FPR_25190</name>
</gene>
<dbReference type="SUPFAM" id="SSF69864">
    <property type="entry name" value="Argininosuccinate synthetase, C-terminal domain"/>
    <property type="match status" value="1"/>
</dbReference>
<dbReference type="InterPro" id="IPR014729">
    <property type="entry name" value="Rossmann-like_a/b/a_fold"/>
</dbReference>
<dbReference type="GO" id="GO:0005737">
    <property type="term" value="C:cytoplasm"/>
    <property type="evidence" value="ECO:0007669"/>
    <property type="project" value="TreeGrafter"/>
</dbReference>
<dbReference type="KEGG" id="fpa:FPR_25190"/>
<evidence type="ECO:0000256" key="1">
    <source>
        <dbReference type="ARBA" id="ARBA00004730"/>
    </source>
</evidence>
<reference evidence="8 9" key="2">
    <citation type="submission" date="2010-03" db="EMBL/GenBank/DDBJ databases">
        <authorList>
            <person name="Pajon A."/>
        </authorList>
    </citation>
    <scope>NUCLEOTIDE SEQUENCE [LARGE SCALE GENOMIC DNA]</scope>
    <source>
        <strain evidence="8 9">SL3/3</strain>
    </source>
</reference>
<dbReference type="GO" id="GO:0004055">
    <property type="term" value="F:argininosuccinate synthase activity"/>
    <property type="evidence" value="ECO:0007669"/>
    <property type="project" value="UniProtKB-EC"/>
</dbReference>
<proteinExistence type="predicted"/>
<keyword evidence="2" id="KW-0055">Arginine biosynthesis</keyword>
<feature type="domain" description="Arginosuccinate synthase-like N-terminal" evidence="7">
    <location>
        <begin position="6"/>
        <end position="134"/>
    </location>
</feature>
<comment type="pathway">
    <text evidence="1">Amino-acid biosynthesis; L-arginine biosynthesis.</text>
</comment>
<evidence type="ECO:0000256" key="6">
    <source>
        <dbReference type="ARBA" id="ARBA00022840"/>
    </source>
</evidence>
<dbReference type="UniPathway" id="UPA00068">
    <property type="reaction ID" value="UER00113"/>
</dbReference>
<dbReference type="GO" id="GO:0000050">
    <property type="term" value="P:urea cycle"/>
    <property type="evidence" value="ECO:0007669"/>
    <property type="project" value="TreeGrafter"/>
</dbReference>
<keyword evidence="3" id="KW-0436">Ligase</keyword>
<dbReference type="Pfam" id="PF00764">
    <property type="entry name" value="Arginosuc_synth"/>
    <property type="match status" value="1"/>
</dbReference>
<evidence type="ECO:0000256" key="4">
    <source>
        <dbReference type="ARBA" id="ARBA00022605"/>
    </source>
</evidence>
<evidence type="ECO:0000256" key="3">
    <source>
        <dbReference type="ARBA" id="ARBA00022598"/>
    </source>
</evidence>
<evidence type="ECO:0000313" key="9">
    <source>
        <dbReference type="Proteomes" id="UP000007059"/>
    </source>
</evidence>
<dbReference type="FunFam" id="3.40.50.620:FF:000019">
    <property type="entry name" value="Argininosuccinate synthase"/>
    <property type="match status" value="1"/>
</dbReference>
<dbReference type="Gene3D" id="3.40.50.620">
    <property type="entry name" value="HUPs"/>
    <property type="match status" value="1"/>
</dbReference>
<dbReference type="InterPro" id="IPR001518">
    <property type="entry name" value="Arginosuc_synth"/>
</dbReference>
<dbReference type="PANTHER" id="PTHR11587">
    <property type="entry name" value="ARGININOSUCCINATE SYNTHASE"/>
    <property type="match status" value="1"/>
</dbReference>
<reference evidence="8 9" key="1">
    <citation type="submission" date="2010-03" db="EMBL/GenBank/DDBJ databases">
        <title>The genome sequence of Faecalibacterium prausnitzii SL3/3.</title>
        <authorList>
            <consortium name="metaHIT consortium -- http://www.metahit.eu/"/>
            <person name="Pajon A."/>
            <person name="Turner K."/>
            <person name="Parkhill J."/>
            <person name="Duncan S."/>
            <person name="Flint H."/>
        </authorList>
    </citation>
    <scope>NUCLEOTIDE SEQUENCE [LARGE SCALE GENOMIC DNA]</scope>
    <source>
        <strain evidence="8 9">SL3/3</strain>
    </source>
</reference>
<dbReference type="PANTHER" id="PTHR11587:SF2">
    <property type="entry name" value="ARGININOSUCCINATE SYNTHASE"/>
    <property type="match status" value="1"/>
</dbReference>
<evidence type="ECO:0000256" key="2">
    <source>
        <dbReference type="ARBA" id="ARBA00022571"/>
    </source>
</evidence>
<dbReference type="InterPro" id="IPR048267">
    <property type="entry name" value="Arginosuc_syn_N"/>
</dbReference>
<dbReference type="Proteomes" id="UP000007059">
    <property type="component" value="Chromosome"/>
</dbReference>
<dbReference type="GO" id="GO:0006526">
    <property type="term" value="P:L-arginine biosynthetic process"/>
    <property type="evidence" value="ECO:0007669"/>
    <property type="project" value="UniProtKB-UniPathway"/>
</dbReference>
<dbReference type="AlphaFoldDB" id="D4KCU7"/>
<protein>
    <submittedName>
        <fullName evidence="8">Argininosuccinate synthase</fullName>
    </submittedName>
</protein>
<dbReference type="SUPFAM" id="SSF52402">
    <property type="entry name" value="Adenine nucleotide alpha hydrolases-like"/>
    <property type="match status" value="1"/>
</dbReference>
<dbReference type="RefSeq" id="WP_015538145.1">
    <property type="nucleotide sequence ID" value="NC_021020.1"/>
</dbReference>
<evidence type="ECO:0000259" key="7">
    <source>
        <dbReference type="Pfam" id="PF00764"/>
    </source>
</evidence>
<dbReference type="InterPro" id="IPR018223">
    <property type="entry name" value="Arginosuc_synth_CS"/>
</dbReference>
<evidence type="ECO:0000256" key="5">
    <source>
        <dbReference type="ARBA" id="ARBA00022741"/>
    </source>
</evidence>
<sequence length="230" mass="25106">MSEVKKVVLAYSDGLDTSIIIPWLKEHYNNCEVIAVCGNVGQKGELEGLEERAKASGASKLYIEDLTDEFVEDYVIPTMQAGADYEGYLLGTSFARPILAKRVVEIARAEGADAVCHGSTGKGNDQVRFELAITFGELVYDGQWFSPLRKALSAFVTSTQEHVTGKVRLELYKGNLINAGVWSPFSLYREDIATFAAGGDYKQSDATGFISIYGLPTKVQAIVNSKKEGE</sequence>
<name>D4KCU7_9FIRM</name>
<dbReference type="PATRIC" id="fig|657322.3.peg.2391"/>
<dbReference type="HOGENOM" id="CLU_032784_3_1_9"/>
<accession>D4KCU7</accession>
<dbReference type="InterPro" id="IPR024074">
    <property type="entry name" value="AS_cat/multimer_dom_body"/>
</dbReference>